<protein>
    <submittedName>
        <fullName evidence="1">Uncharacterized protein</fullName>
    </submittedName>
</protein>
<accession>A0ABP4SG38</accession>
<proteinExistence type="predicted"/>
<reference evidence="2" key="1">
    <citation type="journal article" date="2019" name="Int. J. Syst. Evol. Microbiol.">
        <title>The Global Catalogue of Microorganisms (GCM) 10K type strain sequencing project: providing services to taxonomists for standard genome sequencing and annotation.</title>
        <authorList>
            <consortium name="The Broad Institute Genomics Platform"/>
            <consortium name="The Broad Institute Genome Sequencing Center for Infectious Disease"/>
            <person name="Wu L."/>
            <person name="Ma J."/>
        </authorList>
    </citation>
    <scope>NUCLEOTIDE SEQUENCE [LARGE SCALE GENOMIC DNA]</scope>
    <source>
        <strain evidence="2">JCM 16001</strain>
    </source>
</reference>
<sequence>MAIEYHFEVSPVLDAPAMLDYLAELLGCEERFEEPGAPARAGRKEVVLTAAEWGRDEESDMADLFGTDRITSLTFRMNKFLTSEESHTIFHDMIAACVQFFEDHPGAKGLFSFQYEDIYLQRLADDGIVLSERLREPDFNTGDRFSDVLSRYSSRALGMVEDHLSR</sequence>
<dbReference type="InterPro" id="IPR049799">
    <property type="entry name" value="SitI3-like"/>
</dbReference>
<dbReference type="NCBIfam" id="NF040657">
    <property type="entry name" value="immun_SitI3"/>
    <property type="match status" value="1"/>
</dbReference>
<evidence type="ECO:0000313" key="1">
    <source>
        <dbReference type="EMBL" id="GAA1671551.1"/>
    </source>
</evidence>
<dbReference type="Proteomes" id="UP001499851">
    <property type="component" value="Unassembled WGS sequence"/>
</dbReference>
<name>A0ABP4SG38_9ACTN</name>
<comment type="caution">
    <text evidence="1">The sequence shown here is derived from an EMBL/GenBank/DDBJ whole genome shotgun (WGS) entry which is preliminary data.</text>
</comment>
<dbReference type="RefSeq" id="WP_344484420.1">
    <property type="nucleotide sequence ID" value="NZ_BAAAQF010000005.1"/>
</dbReference>
<gene>
    <name evidence="1" type="ORF">GCM10009830_16970</name>
</gene>
<keyword evidence="2" id="KW-1185">Reference proteome</keyword>
<dbReference type="EMBL" id="BAAAQF010000005">
    <property type="protein sequence ID" value="GAA1671551.1"/>
    <property type="molecule type" value="Genomic_DNA"/>
</dbReference>
<evidence type="ECO:0000313" key="2">
    <source>
        <dbReference type="Proteomes" id="UP001499851"/>
    </source>
</evidence>
<organism evidence="1 2">
    <name type="scientific">Glycomyces endophyticus</name>
    <dbReference type="NCBI Taxonomy" id="480996"/>
    <lineage>
        <taxon>Bacteria</taxon>
        <taxon>Bacillati</taxon>
        <taxon>Actinomycetota</taxon>
        <taxon>Actinomycetes</taxon>
        <taxon>Glycomycetales</taxon>
        <taxon>Glycomycetaceae</taxon>
        <taxon>Glycomyces</taxon>
    </lineage>
</organism>